<keyword evidence="9" id="KW-0460">Magnesium</keyword>
<dbReference type="KEGG" id="pmad:BAY61_07220"/>
<evidence type="ECO:0000256" key="5">
    <source>
        <dbReference type="ARBA" id="ARBA00022723"/>
    </source>
</evidence>
<feature type="region of interest" description="Disordered" evidence="12">
    <location>
        <begin position="23"/>
        <end position="56"/>
    </location>
</feature>
<comment type="similarity">
    <text evidence="1">Belongs to the protein kinase superfamily. RIO-type Ser/Thr kinase family.</text>
</comment>
<keyword evidence="6" id="KW-0547">Nucleotide-binding</keyword>
<dbReference type="RefSeq" id="WP_091800162.1">
    <property type="nucleotide sequence ID" value="NZ_CP016353.1"/>
</dbReference>
<name>A0A222VLJ5_9PSEU</name>
<keyword evidence="7 13" id="KW-0418">Kinase</keyword>
<dbReference type="OrthoDB" id="9795258at2"/>
<evidence type="ECO:0000256" key="3">
    <source>
        <dbReference type="ARBA" id="ARBA00022527"/>
    </source>
</evidence>
<dbReference type="Gene3D" id="1.10.510.10">
    <property type="entry name" value="Transferase(Phosphotransferase) domain 1"/>
    <property type="match status" value="1"/>
</dbReference>
<dbReference type="Gene3D" id="3.30.200.20">
    <property type="entry name" value="Phosphorylase Kinase, domain 1"/>
    <property type="match status" value="1"/>
</dbReference>
<protein>
    <recommendedName>
        <fullName evidence="2">non-specific serine/threonine protein kinase</fullName>
        <ecNumber evidence="2">2.7.11.1</ecNumber>
    </recommendedName>
</protein>
<reference evidence="13 14" key="1">
    <citation type="submission" date="2016-10" db="EMBL/GenBank/DDBJ databases">
        <authorList>
            <person name="de Groot N.N."/>
        </authorList>
    </citation>
    <scope>NUCLEOTIDE SEQUENCE [LARGE SCALE GENOMIC DNA]</scope>
    <source>
        <strain evidence="13 14">CGMCC 4.5506</strain>
    </source>
</reference>
<dbReference type="InterPro" id="IPR011009">
    <property type="entry name" value="Kinase-like_dom_sf"/>
</dbReference>
<keyword evidence="4" id="KW-0808">Transferase</keyword>
<dbReference type="SUPFAM" id="SSF56112">
    <property type="entry name" value="Protein kinase-like (PK-like)"/>
    <property type="match status" value="1"/>
</dbReference>
<evidence type="ECO:0000256" key="10">
    <source>
        <dbReference type="ARBA" id="ARBA00047899"/>
    </source>
</evidence>
<proteinExistence type="inferred from homology"/>
<dbReference type="InterPro" id="IPR018934">
    <property type="entry name" value="RIO_dom"/>
</dbReference>
<dbReference type="SMART" id="SM00090">
    <property type="entry name" value="RIO"/>
    <property type="match status" value="1"/>
</dbReference>
<keyword evidence="8" id="KW-0067">ATP-binding</keyword>
<accession>A0A222VLJ5</accession>
<keyword evidence="3" id="KW-0723">Serine/threonine-protein kinase</keyword>
<dbReference type="GO" id="GO:0004674">
    <property type="term" value="F:protein serine/threonine kinase activity"/>
    <property type="evidence" value="ECO:0007669"/>
    <property type="project" value="UniProtKB-KW"/>
</dbReference>
<evidence type="ECO:0000256" key="2">
    <source>
        <dbReference type="ARBA" id="ARBA00012513"/>
    </source>
</evidence>
<evidence type="ECO:0000256" key="9">
    <source>
        <dbReference type="ARBA" id="ARBA00022842"/>
    </source>
</evidence>
<comment type="catalytic activity">
    <reaction evidence="11">
        <text>L-seryl-[protein] + ATP = O-phospho-L-seryl-[protein] + ADP + H(+)</text>
        <dbReference type="Rhea" id="RHEA:17989"/>
        <dbReference type="Rhea" id="RHEA-COMP:9863"/>
        <dbReference type="Rhea" id="RHEA-COMP:11604"/>
        <dbReference type="ChEBI" id="CHEBI:15378"/>
        <dbReference type="ChEBI" id="CHEBI:29999"/>
        <dbReference type="ChEBI" id="CHEBI:30616"/>
        <dbReference type="ChEBI" id="CHEBI:83421"/>
        <dbReference type="ChEBI" id="CHEBI:456216"/>
        <dbReference type="EC" id="2.7.11.1"/>
    </reaction>
</comment>
<evidence type="ECO:0000256" key="1">
    <source>
        <dbReference type="ARBA" id="ARBA00009196"/>
    </source>
</evidence>
<dbReference type="InterPro" id="IPR051272">
    <property type="entry name" value="RIO-type_Ser/Thr_kinase"/>
</dbReference>
<evidence type="ECO:0000256" key="11">
    <source>
        <dbReference type="ARBA" id="ARBA00048679"/>
    </source>
</evidence>
<evidence type="ECO:0000256" key="8">
    <source>
        <dbReference type="ARBA" id="ARBA00022840"/>
    </source>
</evidence>
<sequence>MPHSGFGNFDDSVEFDRFSEFGDTGRKRYRDRGKPRKPVFDDEPAPNRRGRLTEDERARLAALRADAYTETALPGGADRWSTWDTGGHGPEPHPWWVVTELGAVDTELGRLKTGKEADVHLLRRGLPDGTKECLLAAKRYRGDEHRLFHRDAGYLEGRKVRRSREMRAMRSRSAFGRNLIAEQWAAAEFSALSRLWTLGVPVPYPVQRTGTELLLEFLGTPDGTAAPRLAELRPRGDELRDLWHQLGSALERLAEEGLCHGDLSPYNVLVHDGQAVLIDLPQIVDLTGNPRGGEFLERDVHNVANWFAARGLPPDIGDPAPLITNLRRSALLP</sequence>
<gene>
    <name evidence="13" type="ORF">SAMN05421630_102451</name>
</gene>
<keyword evidence="14" id="KW-1185">Reference proteome</keyword>
<dbReference type="Proteomes" id="UP000199494">
    <property type="component" value="Unassembled WGS sequence"/>
</dbReference>
<dbReference type="AlphaFoldDB" id="A0A222VLJ5"/>
<evidence type="ECO:0000256" key="4">
    <source>
        <dbReference type="ARBA" id="ARBA00022679"/>
    </source>
</evidence>
<dbReference type="PROSITE" id="PS00109">
    <property type="entry name" value="PROTEIN_KINASE_TYR"/>
    <property type="match status" value="1"/>
</dbReference>
<evidence type="ECO:0000256" key="6">
    <source>
        <dbReference type="ARBA" id="ARBA00022741"/>
    </source>
</evidence>
<dbReference type="GO" id="GO:0005524">
    <property type="term" value="F:ATP binding"/>
    <property type="evidence" value="ECO:0007669"/>
    <property type="project" value="UniProtKB-KW"/>
</dbReference>
<organism evidence="13 14">
    <name type="scientific">Prauserella marina</name>
    <dbReference type="NCBI Taxonomy" id="530584"/>
    <lineage>
        <taxon>Bacteria</taxon>
        <taxon>Bacillati</taxon>
        <taxon>Actinomycetota</taxon>
        <taxon>Actinomycetes</taxon>
        <taxon>Pseudonocardiales</taxon>
        <taxon>Pseudonocardiaceae</taxon>
        <taxon>Prauserella</taxon>
    </lineage>
</organism>
<dbReference type="InterPro" id="IPR000687">
    <property type="entry name" value="RIO_kinase"/>
</dbReference>
<keyword evidence="5" id="KW-0479">Metal-binding</keyword>
<dbReference type="Pfam" id="PF01163">
    <property type="entry name" value="RIO1"/>
    <property type="match status" value="1"/>
</dbReference>
<dbReference type="PANTHER" id="PTHR45723">
    <property type="entry name" value="SERINE/THREONINE-PROTEIN KINASE RIO1"/>
    <property type="match status" value="1"/>
</dbReference>
<evidence type="ECO:0000256" key="7">
    <source>
        <dbReference type="ARBA" id="ARBA00022777"/>
    </source>
</evidence>
<evidence type="ECO:0000313" key="14">
    <source>
        <dbReference type="Proteomes" id="UP000199494"/>
    </source>
</evidence>
<comment type="catalytic activity">
    <reaction evidence="10">
        <text>L-threonyl-[protein] + ATP = O-phospho-L-threonyl-[protein] + ADP + H(+)</text>
        <dbReference type="Rhea" id="RHEA:46608"/>
        <dbReference type="Rhea" id="RHEA-COMP:11060"/>
        <dbReference type="Rhea" id="RHEA-COMP:11605"/>
        <dbReference type="ChEBI" id="CHEBI:15378"/>
        <dbReference type="ChEBI" id="CHEBI:30013"/>
        <dbReference type="ChEBI" id="CHEBI:30616"/>
        <dbReference type="ChEBI" id="CHEBI:61977"/>
        <dbReference type="ChEBI" id="CHEBI:456216"/>
        <dbReference type="EC" id="2.7.11.1"/>
    </reaction>
</comment>
<evidence type="ECO:0000256" key="12">
    <source>
        <dbReference type="SAM" id="MobiDB-lite"/>
    </source>
</evidence>
<dbReference type="EMBL" id="FMZE01000002">
    <property type="protein sequence ID" value="SDC53087.1"/>
    <property type="molecule type" value="Genomic_DNA"/>
</dbReference>
<dbReference type="InterPro" id="IPR008266">
    <property type="entry name" value="Tyr_kinase_AS"/>
</dbReference>
<evidence type="ECO:0000313" key="13">
    <source>
        <dbReference type="EMBL" id="SDC53087.1"/>
    </source>
</evidence>
<dbReference type="GO" id="GO:0046872">
    <property type="term" value="F:metal ion binding"/>
    <property type="evidence" value="ECO:0007669"/>
    <property type="project" value="UniProtKB-KW"/>
</dbReference>
<feature type="compositionally biased region" description="Basic residues" evidence="12">
    <location>
        <begin position="27"/>
        <end position="37"/>
    </location>
</feature>
<dbReference type="STRING" id="530584.SAMN05421630_102451"/>
<dbReference type="EC" id="2.7.11.1" evidence="2"/>